<evidence type="ECO:0000313" key="1">
    <source>
        <dbReference type="EMBL" id="GAA0778445.1"/>
    </source>
</evidence>
<evidence type="ECO:0000313" key="2">
    <source>
        <dbReference type="Proteomes" id="UP001501047"/>
    </source>
</evidence>
<organism evidence="1 2">
    <name type="scientific">Clostridium subterminale</name>
    <dbReference type="NCBI Taxonomy" id="1550"/>
    <lineage>
        <taxon>Bacteria</taxon>
        <taxon>Bacillati</taxon>
        <taxon>Bacillota</taxon>
        <taxon>Clostridia</taxon>
        <taxon>Eubacteriales</taxon>
        <taxon>Clostridiaceae</taxon>
        <taxon>Clostridium</taxon>
    </lineage>
</organism>
<gene>
    <name evidence="1" type="ORF">GCM10008908_35400</name>
</gene>
<sequence>MEKLGYKVDWSDERKYITFTNANGKKCRNRKLYPPEQFTKEALIKAFELNEQQATKKQLQAKMKLLLSAIQMLAN</sequence>
<dbReference type="Proteomes" id="UP001501047">
    <property type="component" value="Unassembled WGS sequence"/>
</dbReference>
<reference evidence="2" key="1">
    <citation type="journal article" date="2019" name="Int. J. Syst. Evol. Microbiol.">
        <title>The Global Catalogue of Microorganisms (GCM) 10K type strain sequencing project: providing services to taxonomists for standard genome sequencing and annotation.</title>
        <authorList>
            <consortium name="The Broad Institute Genomics Platform"/>
            <consortium name="The Broad Institute Genome Sequencing Center for Infectious Disease"/>
            <person name="Wu L."/>
            <person name="Ma J."/>
        </authorList>
    </citation>
    <scope>NUCLEOTIDE SEQUENCE [LARGE SCALE GENOMIC DNA]</scope>
    <source>
        <strain evidence="2">JCM 1417</strain>
    </source>
</reference>
<dbReference type="EMBL" id="BAAACI010000008">
    <property type="protein sequence ID" value="GAA0778445.1"/>
    <property type="molecule type" value="Genomic_DNA"/>
</dbReference>
<keyword evidence="2" id="KW-1185">Reference proteome</keyword>
<accession>A0ABP3W6X5</accession>
<proteinExistence type="predicted"/>
<dbReference type="RefSeq" id="WP_425544800.1">
    <property type="nucleotide sequence ID" value="NZ_BAAACI010000008.1"/>
</dbReference>
<comment type="caution">
    <text evidence="1">The sequence shown here is derived from an EMBL/GenBank/DDBJ whole genome shotgun (WGS) entry which is preliminary data.</text>
</comment>
<name>A0ABP3W6X5_CLOSU</name>
<protein>
    <submittedName>
        <fullName evidence="1">Uncharacterized protein</fullName>
    </submittedName>
</protein>